<keyword evidence="1" id="KW-1133">Transmembrane helix</keyword>
<organism evidence="2 3">
    <name type="scientific">Bacillus mycoides</name>
    <dbReference type="NCBI Taxonomy" id="1405"/>
    <lineage>
        <taxon>Bacteria</taxon>
        <taxon>Bacillati</taxon>
        <taxon>Bacillota</taxon>
        <taxon>Bacilli</taxon>
        <taxon>Bacillales</taxon>
        <taxon>Bacillaceae</taxon>
        <taxon>Bacillus</taxon>
        <taxon>Bacillus cereus group</taxon>
    </lineage>
</organism>
<evidence type="ECO:0000313" key="2">
    <source>
        <dbReference type="EMBL" id="SCB68981.1"/>
    </source>
</evidence>
<reference evidence="2 3" key="1">
    <citation type="submission" date="2016-08" db="EMBL/GenBank/DDBJ databases">
        <authorList>
            <person name="Seilhamer J.J."/>
        </authorList>
    </citation>
    <scope>NUCLEOTIDE SEQUENCE [LARGE SCALE GENOMIC DNA]</scope>
    <source>
        <strain evidence="2 3">SDA_GO95</strain>
    </source>
</reference>
<keyword evidence="1" id="KW-0812">Transmembrane</keyword>
<gene>
    <name evidence="2" type="ORF">BWGO95_03133</name>
</gene>
<feature type="transmembrane region" description="Helical" evidence="1">
    <location>
        <begin position="94"/>
        <end position="116"/>
    </location>
</feature>
<feature type="transmembrane region" description="Helical" evidence="1">
    <location>
        <begin position="69"/>
        <end position="88"/>
    </location>
</feature>
<dbReference type="RefSeq" id="WP_002199937.1">
    <property type="nucleotide sequence ID" value="NZ_CP036132.1"/>
</dbReference>
<evidence type="ECO:0000256" key="1">
    <source>
        <dbReference type="SAM" id="Phobius"/>
    </source>
</evidence>
<accession>A0A1G4EQL4</accession>
<proteinExistence type="predicted"/>
<sequence>MSIKVIRATGMMGGATRVAVKVDNEVVMKLENNEEYTLPFELDEANIKVKQFFFGSKEKKVKDGEIVEIKINSIAMLLLMVSMMAVLFGSSIGINIVVFGVIGALVTLVYGVNNWFSLEVK</sequence>
<dbReference type="EMBL" id="FMAK01000036">
    <property type="protein sequence ID" value="SCB68981.1"/>
    <property type="molecule type" value="Genomic_DNA"/>
</dbReference>
<protein>
    <submittedName>
        <fullName evidence="2">Uncharacterized protein</fullName>
    </submittedName>
</protein>
<dbReference type="Proteomes" id="UP000195696">
    <property type="component" value="Unassembled WGS sequence"/>
</dbReference>
<keyword evidence="1" id="KW-0472">Membrane</keyword>
<name>A0A1G4EQL4_BACMY</name>
<evidence type="ECO:0000313" key="3">
    <source>
        <dbReference type="Proteomes" id="UP000195696"/>
    </source>
</evidence>
<dbReference type="AlphaFoldDB" id="A0A1G4EQL4"/>